<dbReference type="Proteomes" id="UP000027138">
    <property type="component" value="Unassembled WGS sequence"/>
</dbReference>
<dbReference type="GO" id="GO:0020037">
    <property type="term" value="F:heme binding"/>
    <property type="evidence" value="ECO:0007669"/>
    <property type="project" value="InterPro"/>
</dbReference>
<reference evidence="4 5" key="1">
    <citation type="journal article" date="2014" name="PLoS ONE">
        <title>Global Analysis of Gene Expression Profiles in Physic Nut (Jatropha curcas L.) Seedlings Exposed to Salt Stress.</title>
        <authorList>
            <person name="Zhang L."/>
            <person name="Zhang C."/>
            <person name="Wu P."/>
            <person name="Chen Y."/>
            <person name="Li M."/>
            <person name="Jiang H."/>
            <person name="Wu G."/>
        </authorList>
    </citation>
    <scope>NUCLEOTIDE SEQUENCE [LARGE SCALE GENOMIC DNA]</scope>
    <source>
        <strain evidence="5">cv. GZQX0401</strain>
        <tissue evidence="4">Young leaves</tissue>
    </source>
</reference>
<dbReference type="GO" id="GO:0004497">
    <property type="term" value="F:monooxygenase activity"/>
    <property type="evidence" value="ECO:0007669"/>
    <property type="project" value="InterPro"/>
</dbReference>
<dbReference type="EMBL" id="KK915662">
    <property type="protein sequence ID" value="KDP20766.1"/>
    <property type="molecule type" value="Genomic_DNA"/>
</dbReference>
<dbReference type="Pfam" id="PF00067">
    <property type="entry name" value="p450"/>
    <property type="match status" value="1"/>
</dbReference>
<name>A0A067JAE6_JATCU</name>
<keyword evidence="3" id="KW-0408">Iron</keyword>
<keyword evidence="5" id="KW-1185">Reference proteome</keyword>
<gene>
    <name evidence="4" type="ORF">JCGZ_21237</name>
</gene>
<dbReference type="AlphaFoldDB" id="A0A067JAE6"/>
<proteinExistence type="inferred from homology"/>
<dbReference type="SUPFAM" id="SSF48264">
    <property type="entry name" value="Cytochrome P450"/>
    <property type="match status" value="1"/>
</dbReference>
<evidence type="ECO:0000313" key="4">
    <source>
        <dbReference type="EMBL" id="KDP20766.1"/>
    </source>
</evidence>
<dbReference type="PANTHER" id="PTHR24286">
    <property type="entry name" value="CYTOCHROME P450 26"/>
    <property type="match status" value="1"/>
</dbReference>
<comment type="similarity">
    <text evidence="1">Belongs to the cytochrome P450 family.</text>
</comment>
<keyword evidence="2" id="KW-0479">Metal-binding</keyword>
<evidence type="ECO:0008006" key="6">
    <source>
        <dbReference type="Google" id="ProtNLM"/>
    </source>
</evidence>
<accession>A0A067JAE6</accession>
<evidence type="ECO:0000256" key="2">
    <source>
        <dbReference type="ARBA" id="ARBA00022723"/>
    </source>
</evidence>
<dbReference type="GO" id="GO:0016125">
    <property type="term" value="P:sterol metabolic process"/>
    <property type="evidence" value="ECO:0007669"/>
    <property type="project" value="TreeGrafter"/>
</dbReference>
<protein>
    <recommendedName>
        <fullName evidence="6">Cytochrome P450</fullName>
    </recommendedName>
</protein>
<dbReference type="OrthoDB" id="3945418at2759"/>
<organism evidence="4 5">
    <name type="scientific">Jatropha curcas</name>
    <name type="common">Barbados nut</name>
    <dbReference type="NCBI Taxonomy" id="180498"/>
    <lineage>
        <taxon>Eukaryota</taxon>
        <taxon>Viridiplantae</taxon>
        <taxon>Streptophyta</taxon>
        <taxon>Embryophyta</taxon>
        <taxon>Tracheophyta</taxon>
        <taxon>Spermatophyta</taxon>
        <taxon>Magnoliopsida</taxon>
        <taxon>eudicotyledons</taxon>
        <taxon>Gunneridae</taxon>
        <taxon>Pentapetalae</taxon>
        <taxon>rosids</taxon>
        <taxon>fabids</taxon>
        <taxon>Malpighiales</taxon>
        <taxon>Euphorbiaceae</taxon>
        <taxon>Crotonoideae</taxon>
        <taxon>Jatropheae</taxon>
        <taxon>Jatropha</taxon>
    </lineage>
</organism>
<dbReference type="GO" id="GO:0016705">
    <property type="term" value="F:oxidoreductase activity, acting on paired donors, with incorporation or reduction of molecular oxygen"/>
    <property type="evidence" value="ECO:0007669"/>
    <property type="project" value="InterPro"/>
</dbReference>
<evidence type="ECO:0000256" key="3">
    <source>
        <dbReference type="ARBA" id="ARBA00023004"/>
    </source>
</evidence>
<dbReference type="Gene3D" id="1.10.630.10">
    <property type="entry name" value="Cytochrome P450"/>
    <property type="match status" value="1"/>
</dbReference>
<dbReference type="InterPro" id="IPR036396">
    <property type="entry name" value="Cyt_P450_sf"/>
</dbReference>
<dbReference type="InterPro" id="IPR001128">
    <property type="entry name" value="Cyt_P450"/>
</dbReference>
<dbReference type="GO" id="GO:0005506">
    <property type="term" value="F:iron ion binding"/>
    <property type="evidence" value="ECO:0007669"/>
    <property type="project" value="InterPro"/>
</dbReference>
<dbReference type="PANTHER" id="PTHR24286:SF217">
    <property type="entry name" value="OS07G0520300 PROTEIN"/>
    <property type="match status" value="1"/>
</dbReference>
<sequence>MRANTAENWLQKRVERYGPISKMNVFGTPTVFLHGQAANKYIYTCDGDILANQQPSSIRRIFGEGNIMELRGNDHKRIRGALVSFLKPEVLKQYVLQVDEEIRKHFEKHWHGKDKILAMPLMKKLTFNVMSSLIIGIERGSRRDLLGQLFLQIMEGVLSVPINLPLHTLQ</sequence>
<evidence type="ECO:0000256" key="1">
    <source>
        <dbReference type="ARBA" id="ARBA00010617"/>
    </source>
</evidence>
<evidence type="ECO:0000313" key="5">
    <source>
        <dbReference type="Proteomes" id="UP000027138"/>
    </source>
</evidence>